<dbReference type="EMBL" id="QGKY02001925">
    <property type="protein sequence ID" value="KAF2544808.1"/>
    <property type="molecule type" value="Genomic_DNA"/>
</dbReference>
<name>A0A8S9GKM9_BRACR</name>
<comment type="caution">
    <text evidence="2">The sequence shown here is derived from an EMBL/GenBank/DDBJ whole genome shotgun (WGS) entry which is preliminary data.</text>
</comment>
<evidence type="ECO:0000256" key="1">
    <source>
        <dbReference type="SAM" id="MobiDB-lite"/>
    </source>
</evidence>
<proteinExistence type="predicted"/>
<protein>
    <submittedName>
        <fullName evidence="2">Uncharacterized protein</fullName>
    </submittedName>
</protein>
<evidence type="ECO:0000313" key="2">
    <source>
        <dbReference type="EMBL" id="KAF2544808.1"/>
    </source>
</evidence>
<feature type="compositionally biased region" description="Basic residues" evidence="1">
    <location>
        <begin position="181"/>
        <end position="190"/>
    </location>
</feature>
<organism evidence="2">
    <name type="scientific">Brassica cretica</name>
    <name type="common">Mustard</name>
    <dbReference type="NCBI Taxonomy" id="69181"/>
    <lineage>
        <taxon>Eukaryota</taxon>
        <taxon>Viridiplantae</taxon>
        <taxon>Streptophyta</taxon>
        <taxon>Embryophyta</taxon>
        <taxon>Tracheophyta</taxon>
        <taxon>Spermatophyta</taxon>
        <taxon>Magnoliopsida</taxon>
        <taxon>eudicotyledons</taxon>
        <taxon>Gunneridae</taxon>
        <taxon>Pentapetalae</taxon>
        <taxon>rosids</taxon>
        <taxon>malvids</taxon>
        <taxon>Brassicales</taxon>
        <taxon>Brassicaceae</taxon>
        <taxon>Brassiceae</taxon>
        <taxon>Brassica</taxon>
    </lineage>
</organism>
<accession>A0A8S9GKM9</accession>
<sequence>MFWKTYVAVLIPKISDIILGHMDDVSIYTFCMCMIISVDSILILLFPVETPYSITVVGSFSKLWAYVDRCWDANGHTSHPKTWFERFFFVRIDGESVEESYLHLFRREWNFTRVNRILPPTHANLFAKRDLLRRRPFFLNSFTVEWIRSAVELHQSRAVSRPLDVPYDAETVTDVLPAQRQRTRSRKGKRVASENVLGNPPLPEWNPSFSPGERSGTSEVPFPSDFFADLLPGFTTHESLDEESRRKVVAEGSSLIIEEVEEQSRRQAEFHSRALVRAERRGKRAIVAEMKRRAALFATEFESFKDAQEFVGDFRECRGSVATLYKSQNEDFYFPAEVAEMSGLMNGCAHAESLVPPIEGRVRQLWNSIEVSEDTAEAGTVVGDEGAGVVDGEVDQPASSFGVSMSGFFDFEL</sequence>
<dbReference type="AlphaFoldDB" id="A0A8S9GKM9"/>
<feature type="region of interest" description="Disordered" evidence="1">
    <location>
        <begin position="177"/>
        <end position="216"/>
    </location>
</feature>
<reference evidence="2" key="1">
    <citation type="submission" date="2019-12" db="EMBL/GenBank/DDBJ databases">
        <title>Genome sequencing and annotation of Brassica cretica.</title>
        <authorList>
            <person name="Studholme D.J."/>
            <person name="Sarris P.F."/>
        </authorList>
    </citation>
    <scope>NUCLEOTIDE SEQUENCE</scope>
    <source>
        <strain evidence="2">PFS-102/07</strain>
        <tissue evidence="2">Leaf</tissue>
    </source>
</reference>
<gene>
    <name evidence="2" type="ORF">F2Q70_00021838</name>
</gene>